<organism evidence="5 6">
    <name type="scientific">Monosporascus ibericus</name>
    <dbReference type="NCBI Taxonomy" id="155417"/>
    <lineage>
        <taxon>Eukaryota</taxon>
        <taxon>Fungi</taxon>
        <taxon>Dikarya</taxon>
        <taxon>Ascomycota</taxon>
        <taxon>Pezizomycotina</taxon>
        <taxon>Sordariomycetes</taxon>
        <taxon>Xylariomycetidae</taxon>
        <taxon>Xylariales</taxon>
        <taxon>Xylariales incertae sedis</taxon>
        <taxon>Monosporascus</taxon>
    </lineage>
</organism>
<dbReference type="InterPro" id="IPR039261">
    <property type="entry name" value="FNR_nucleotide-bd"/>
</dbReference>
<feature type="compositionally biased region" description="Polar residues" evidence="3">
    <location>
        <begin position="81"/>
        <end position="91"/>
    </location>
</feature>
<dbReference type="InterPro" id="IPR017938">
    <property type="entry name" value="Riboflavin_synthase-like_b-brl"/>
</dbReference>
<protein>
    <recommendedName>
        <fullName evidence="4">FAD-binding FR-type domain-containing protein</fullName>
    </recommendedName>
</protein>
<dbReference type="GO" id="GO:0016491">
    <property type="term" value="F:oxidoreductase activity"/>
    <property type="evidence" value="ECO:0007669"/>
    <property type="project" value="UniProtKB-KW"/>
</dbReference>
<dbReference type="STRING" id="155417.A0A4Q4TG57"/>
<dbReference type="PANTHER" id="PTHR46505:SF1">
    <property type="entry name" value="OXIDOREDUCTASE NAD-BINDING DOMAIN-CONTAINING PROTEIN 1"/>
    <property type="match status" value="1"/>
</dbReference>
<keyword evidence="1" id="KW-0560">Oxidoreductase</keyword>
<name>A0A4Q4TG57_9PEZI</name>
<dbReference type="Proteomes" id="UP000293360">
    <property type="component" value="Unassembled WGS sequence"/>
</dbReference>
<feature type="region of interest" description="Disordered" evidence="3">
    <location>
        <begin position="67"/>
        <end position="106"/>
    </location>
</feature>
<accession>A0A4Q4TG57</accession>
<evidence type="ECO:0000256" key="3">
    <source>
        <dbReference type="SAM" id="MobiDB-lite"/>
    </source>
</evidence>
<feature type="domain" description="FAD-binding FR-type" evidence="4">
    <location>
        <begin position="13"/>
        <end position="162"/>
    </location>
</feature>
<dbReference type="Gene3D" id="2.40.30.10">
    <property type="entry name" value="Translation factors"/>
    <property type="match status" value="1"/>
</dbReference>
<dbReference type="SUPFAM" id="SSF52343">
    <property type="entry name" value="Ferredoxin reductase-like, C-terminal NADP-linked domain"/>
    <property type="match status" value="1"/>
</dbReference>
<proteinExistence type="predicted"/>
<evidence type="ECO:0000256" key="1">
    <source>
        <dbReference type="ARBA" id="ARBA00023002"/>
    </source>
</evidence>
<comment type="caution">
    <text evidence="5">The sequence shown here is derived from an EMBL/GenBank/DDBJ whole genome shotgun (WGS) entry which is preliminary data.</text>
</comment>
<reference evidence="5 6" key="1">
    <citation type="submission" date="2018-06" db="EMBL/GenBank/DDBJ databases">
        <title>Complete Genomes of Monosporascus.</title>
        <authorList>
            <person name="Robinson A.J."/>
            <person name="Natvig D.O."/>
        </authorList>
    </citation>
    <scope>NUCLEOTIDE SEQUENCE [LARGE SCALE GENOMIC DNA]</scope>
    <source>
        <strain evidence="5 6">CBS 110550</strain>
    </source>
</reference>
<dbReference type="AlphaFoldDB" id="A0A4Q4TG57"/>
<dbReference type="Gene3D" id="3.40.50.80">
    <property type="entry name" value="Nucleotide-binding domain of ferredoxin-NADP reductase (FNR) module"/>
    <property type="match status" value="1"/>
</dbReference>
<dbReference type="PANTHER" id="PTHR46505">
    <property type="entry name" value="OXIDOREDUCTASE NAD-BINDING DOMAIN-CONTAINING PROTEIN 1"/>
    <property type="match status" value="1"/>
</dbReference>
<keyword evidence="6" id="KW-1185">Reference proteome</keyword>
<keyword evidence="2" id="KW-0520">NAD</keyword>
<dbReference type="InterPro" id="IPR052128">
    <property type="entry name" value="Oxidoreductase_NAD-binding"/>
</dbReference>
<dbReference type="CDD" id="cd00322">
    <property type="entry name" value="FNR_like"/>
    <property type="match status" value="1"/>
</dbReference>
<dbReference type="InterPro" id="IPR017927">
    <property type="entry name" value="FAD-bd_FR_type"/>
</dbReference>
<gene>
    <name evidence="5" type="ORF">DL764_004448</name>
</gene>
<dbReference type="EMBL" id="QJNU01000210">
    <property type="protein sequence ID" value="RYP04437.1"/>
    <property type="molecule type" value="Genomic_DNA"/>
</dbReference>
<evidence type="ECO:0000259" key="4">
    <source>
        <dbReference type="PROSITE" id="PS51384"/>
    </source>
</evidence>
<dbReference type="SUPFAM" id="SSF63380">
    <property type="entry name" value="Riboflavin synthase domain-like"/>
    <property type="match status" value="1"/>
</dbReference>
<evidence type="ECO:0000313" key="6">
    <source>
        <dbReference type="Proteomes" id="UP000293360"/>
    </source>
</evidence>
<sequence>MSRGPQRSPGTRRSLNTVVVRKVHQINDRIRLFRLEVPRDGPPIRFLPGQWLDVYVPGVPKAGGFTVTSAPSKARSPHRPSISTTTASASVPKNPGDAAAGGEEEGTPAGDYAYLELAVQKSPDNPPAAWLWRSGNDGLAAAELLGQELRVRVGGSFVWPPPGVNARALRKAVFVAGGVGVNPLMSMLSALAEKPESAPFEVEFLYSTRDPGREHRKAERMLFLDRIASIFAEGRLKGRLRLFLTGGDEAEGDIPLGGDAGHAKVHFHGRRMTTNDVAAAVGADRRFAVVYVCGVPAMTDGFVRRLTDPAGLAMEPHRVLCEKWW</sequence>
<dbReference type="GO" id="GO:0005739">
    <property type="term" value="C:mitochondrion"/>
    <property type="evidence" value="ECO:0007669"/>
    <property type="project" value="TreeGrafter"/>
</dbReference>
<dbReference type="PROSITE" id="PS51384">
    <property type="entry name" value="FAD_FR"/>
    <property type="match status" value="1"/>
</dbReference>
<evidence type="ECO:0000256" key="2">
    <source>
        <dbReference type="ARBA" id="ARBA00023027"/>
    </source>
</evidence>
<evidence type="ECO:0000313" key="5">
    <source>
        <dbReference type="EMBL" id="RYP04437.1"/>
    </source>
</evidence>
<dbReference type="OrthoDB" id="436496at2759"/>